<keyword evidence="7" id="KW-0325">Glycoprotein</keyword>
<name>A0A1Q3BL50_CEPFO</name>
<dbReference type="STRING" id="3775.A0A1Q3BL50"/>
<organism evidence="8 9">
    <name type="scientific">Cephalotus follicularis</name>
    <name type="common">Albany pitcher plant</name>
    <dbReference type="NCBI Taxonomy" id="3775"/>
    <lineage>
        <taxon>Eukaryota</taxon>
        <taxon>Viridiplantae</taxon>
        <taxon>Streptophyta</taxon>
        <taxon>Embryophyta</taxon>
        <taxon>Tracheophyta</taxon>
        <taxon>Spermatophyta</taxon>
        <taxon>Magnoliopsida</taxon>
        <taxon>eudicotyledons</taxon>
        <taxon>Gunneridae</taxon>
        <taxon>Pentapetalae</taxon>
        <taxon>rosids</taxon>
        <taxon>fabids</taxon>
        <taxon>Oxalidales</taxon>
        <taxon>Cephalotaceae</taxon>
        <taxon>Cephalotus</taxon>
    </lineage>
</organism>
<dbReference type="InParanoid" id="A0A1Q3BL50"/>
<keyword evidence="3" id="KW-0732">Signal</keyword>
<evidence type="ECO:0000313" key="8">
    <source>
        <dbReference type="EMBL" id="GAV68453.1"/>
    </source>
</evidence>
<evidence type="ECO:0000313" key="9">
    <source>
        <dbReference type="Proteomes" id="UP000187406"/>
    </source>
</evidence>
<keyword evidence="4" id="KW-1133">Transmembrane helix</keyword>
<keyword evidence="6" id="KW-0675">Receptor</keyword>
<dbReference type="InterPro" id="IPR032675">
    <property type="entry name" value="LRR_dom_sf"/>
</dbReference>
<dbReference type="Gene3D" id="3.80.10.10">
    <property type="entry name" value="Ribonuclease Inhibitor"/>
    <property type="match status" value="1"/>
</dbReference>
<dbReference type="InterPro" id="IPR046956">
    <property type="entry name" value="RLP23-like"/>
</dbReference>
<dbReference type="PANTHER" id="PTHR48061">
    <property type="entry name" value="LEUCINE-RICH REPEAT RECEPTOR PROTEIN KINASE EMS1-LIKE-RELATED"/>
    <property type="match status" value="1"/>
</dbReference>
<comment type="subcellular location">
    <subcellularLocation>
        <location evidence="1">Membrane</location>
        <topology evidence="1">Single-pass type I membrane protein</topology>
    </subcellularLocation>
</comment>
<accession>A0A1Q3BL50</accession>
<sequence>KFPYFLQNQDELRLLILSDNKPHGQIPKSFWNLSTKTLTSLYLDANYLTSFDQRPVILPCSNLQYLDLTNNIMQGSLPIPQPSIFTYNVSNNKPTGQVSSFFCNASLTLLDLSNN</sequence>
<gene>
    <name evidence="8" type="ORF">CFOL_v3_11956</name>
</gene>
<evidence type="ECO:0000256" key="5">
    <source>
        <dbReference type="ARBA" id="ARBA00023136"/>
    </source>
</evidence>
<dbReference type="Proteomes" id="UP000187406">
    <property type="component" value="Unassembled WGS sequence"/>
</dbReference>
<evidence type="ECO:0000256" key="7">
    <source>
        <dbReference type="ARBA" id="ARBA00023180"/>
    </source>
</evidence>
<evidence type="ECO:0000256" key="3">
    <source>
        <dbReference type="ARBA" id="ARBA00022729"/>
    </source>
</evidence>
<protein>
    <submittedName>
        <fullName evidence="8">Uncharacterized protein</fullName>
    </submittedName>
</protein>
<feature type="non-terminal residue" evidence="8">
    <location>
        <position position="1"/>
    </location>
</feature>
<keyword evidence="5" id="KW-0472">Membrane</keyword>
<evidence type="ECO:0000256" key="4">
    <source>
        <dbReference type="ARBA" id="ARBA00022989"/>
    </source>
</evidence>
<keyword evidence="9" id="KW-1185">Reference proteome</keyword>
<keyword evidence="2" id="KW-0812">Transmembrane</keyword>
<dbReference type="GO" id="GO:0016020">
    <property type="term" value="C:membrane"/>
    <property type="evidence" value="ECO:0007669"/>
    <property type="project" value="UniProtKB-SubCell"/>
</dbReference>
<comment type="caution">
    <text evidence="8">The sequence shown here is derived from an EMBL/GenBank/DDBJ whole genome shotgun (WGS) entry which is preliminary data.</text>
</comment>
<evidence type="ECO:0000256" key="6">
    <source>
        <dbReference type="ARBA" id="ARBA00023170"/>
    </source>
</evidence>
<dbReference type="PANTHER" id="PTHR48061:SF12">
    <property type="entry name" value="DISEASE RESISTANCE LIKE PROTEIN"/>
    <property type="match status" value="1"/>
</dbReference>
<dbReference type="Pfam" id="PF00560">
    <property type="entry name" value="LRR_1"/>
    <property type="match status" value="2"/>
</dbReference>
<evidence type="ECO:0000256" key="1">
    <source>
        <dbReference type="ARBA" id="ARBA00004479"/>
    </source>
</evidence>
<proteinExistence type="predicted"/>
<reference evidence="9" key="1">
    <citation type="submission" date="2016-04" db="EMBL/GenBank/DDBJ databases">
        <title>Cephalotus genome sequencing.</title>
        <authorList>
            <person name="Fukushima K."/>
            <person name="Hasebe M."/>
            <person name="Fang X."/>
        </authorList>
    </citation>
    <scope>NUCLEOTIDE SEQUENCE [LARGE SCALE GENOMIC DNA]</scope>
    <source>
        <strain evidence="9">cv. St1</strain>
    </source>
</reference>
<dbReference type="SUPFAM" id="SSF52058">
    <property type="entry name" value="L domain-like"/>
    <property type="match status" value="1"/>
</dbReference>
<dbReference type="OrthoDB" id="442066at2759"/>
<evidence type="ECO:0000256" key="2">
    <source>
        <dbReference type="ARBA" id="ARBA00022692"/>
    </source>
</evidence>
<feature type="non-terminal residue" evidence="8">
    <location>
        <position position="115"/>
    </location>
</feature>
<dbReference type="EMBL" id="BDDD01000631">
    <property type="protein sequence ID" value="GAV68453.1"/>
    <property type="molecule type" value="Genomic_DNA"/>
</dbReference>
<dbReference type="AlphaFoldDB" id="A0A1Q3BL50"/>
<dbReference type="InterPro" id="IPR001611">
    <property type="entry name" value="Leu-rich_rpt"/>
</dbReference>